<feature type="compositionally biased region" description="Low complexity" evidence="1">
    <location>
        <begin position="23"/>
        <end position="42"/>
    </location>
</feature>
<dbReference type="Proteomes" id="UP001341297">
    <property type="component" value="Unassembled WGS sequence"/>
</dbReference>
<evidence type="ECO:0000313" key="3">
    <source>
        <dbReference type="EMBL" id="KRT95848.1"/>
    </source>
</evidence>
<evidence type="ECO:0000313" key="6">
    <source>
        <dbReference type="Proteomes" id="UP001341297"/>
    </source>
</evidence>
<keyword evidence="2" id="KW-0732">Signal</keyword>
<keyword evidence="6" id="KW-1185">Reference proteome</keyword>
<evidence type="ECO:0000256" key="2">
    <source>
        <dbReference type="SAM" id="SignalP"/>
    </source>
</evidence>
<reference evidence="3" key="2">
    <citation type="submission" date="2015-10" db="EMBL/GenBank/DDBJ databases">
        <authorList>
            <person name="Gilbert D.G."/>
        </authorList>
    </citation>
    <scope>NUCLEOTIDE SEQUENCE</scope>
    <source>
        <strain evidence="3">GO-13</strain>
    </source>
</reference>
<evidence type="ECO:0000256" key="1">
    <source>
        <dbReference type="SAM" id="MobiDB-lite"/>
    </source>
</evidence>
<gene>
    <name evidence="3" type="ORF">AB447_201790</name>
    <name evidence="4" type="ORF">P8828_05165</name>
</gene>
<evidence type="ECO:0000313" key="5">
    <source>
        <dbReference type="Proteomes" id="UP000036168"/>
    </source>
</evidence>
<feature type="chain" id="PRO_5043657699" description="Lipoprotein" evidence="2">
    <location>
        <begin position="18"/>
        <end position="201"/>
    </location>
</feature>
<feature type="compositionally biased region" description="Low complexity" evidence="1">
    <location>
        <begin position="64"/>
        <end position="85"/>
    </location>
</feature>
<sequence length="201" mass="21880">MKKIVFFVLPAVFLFMAAGCNNHSATSTSSEHTSAKTKSSETNSSYTDQKQDASTGDSNSGDHQTITSSDDQSSSTSSANGSSDQKSPASSKTNRDTDSDDQKSSSSQSNRANITSGSSAIEYLKSKLKMENQDDIVFDDMEGELETDSNGSFYTIELTSKSLRKNVGLYKVYQDGTYTEKNEALKYEGLCSSAFPFRKSW</sequence>
<dbReference type="PROSITE" id="PS51257">
    <property type="entry name" value="PROKAR_LIPOPROTEIN"/>
    <property type="match status" value="1"/>
</dbReference>
<reference evidence="3 5" key="1">
    <citation type="journal article" date="2015" name="Int. J. Syst. Evol. Microbiol.">
        <title>Bacillus glycinifermentans sp. nov., isolated from fermented soybean paste.</title>
        <authorList>
            <person name="Kim S.J."/>
            <person name="Dunlap C.A."/>
            <person name="Kwon S.W."/>
            <person name="Rooney A.P."/>
        </authorList>
    </citation>
    <scope>NUCLEOTIDE SEQUENCE [LARGE SCALE GENOMIC DNA]</scope>
    <source>
        <strain evidence="3 5">GO-13</strain>
    </source>
</reference>
<feature type="region of interest" description="Disordered" evidence="1">
    <location>
        <begin position="23"/>
        <end position="117"/>
    </location>
</feature>
<name>A0A0J6EWQ4_9BACI</name>
<dbReference type="AlphaFoldDB" id="A0A0J6EWQ4"/>
<dbReference type="OrthoDB" id="9812621at2"/>
<feature type="compositionally biased region" description="Polar residues" evidence="1">
    <location>
        <begin position="43"/>
        <end position="63"/>
    </location>
</feature>
<accession>A0A0J6E849</accession>
<organism evidence="3 5">
    <name type="scientific">Bacillus glycinifermentans</name>
    <dbReference type="NCBI Taxonomy" id="1664069"/>
    <lineage>
        <taxon>Bacteria</taxon>
        <taxon>Bacillati</taxon>
        <taxon>Bacillota</taxon>
        <taxon>Bacilli</taxon>
        <taxon>Bacillales</taxon>
        <taxon>Bacillaceae</taxon>
        <taxon>Bacillus</taxon>
    </lineage>
</organism>
<proteinExistence type="predicted"/>
<dbReference type="RefSeq" id="WP_048356029.1">
    <property type="nucleotide sequence ID" value="NZ_CP023481.1"/>
</dbReference>
<feature type="compositionally biased region" description="Basic and acidic residues" evidence="1">
    <location>
        <begin position="93"/>
        <end position="103"/>
    </location>
</feature>
<evidence type="ECO:0000313" key="4">
    <source>
        <dbReference type="EMBL" id="MEC0484237.1"/>
    </source>
</evidence>
<protein>
    <recommendedName>
        <fullName evidence="7">Lipoprotein</fullName>
    </recommendedName>
</protein>
<dbReference type="EMBL" id="LECW02000001">
    <property type="protein sequence ID" value="KRT95848.1"/>
    <property type="molecule type" value="Genomic_DNA"/>
</dbReference>
<comment type="caution">
    <text evidence="3">The sequence shown here is derived from an EMBL/GenBank/DDBJ whole genome shotgun (WGS) entry which is preliminary data.</text>
</comment>
<evidence type="ECO:0008006" key="7">
    <source>
        <dbReference type="Google" id="ProtNLM"/>
    </source>
</evidence>
<reference evidence="4 6" key="3">
    <citation type="submission" date="2023-03" db="EMBL/GenBank/DDBJ databases">
        <title>Agriculturally important microbes genome sequencing.</title>
        <authorList>
            <person name="Dunlap C."/>
        </authorList>
    </citation>
    <scope>NUCLEOTIDE SEQUENCE [LARGE SCALE GENOMIC DNA]</scope>
    <source>
        <strain evidence="4 6">CBP-3203</strain>
    </source>
</reference>
<dbReference type="PATRIC" id="fig|1664069.3.peg.1485"/>
<feature type="signal peptide" evidence="2">
    <location>
        <begin position="1"/>
        <end position="17"/>
    </location>
</feature>
<dbReference type="Proteomes" id="UP000036168">
    <property type="component" value="Unassembled WGS sequence"/>
</dbReference>
<accession>A0A0J6EWQ4</accession>
<dbReference type="EMBL" id="JARRTL010000007">
    <property type="protein sequence ID" value="MEC0484237.1"/>
    <property type="molecule type" value="Genomic_DNA"/>
</dbReference>